<feature type="region of interest" description="Disordered" evidence="1">
    <location>
        <begin position="252"/>
        <end position="289"/>
    </location>
</feature>
<reference evidence="4" key="1">
    <citation type="journal article" date="2015" name="Proc. Natl. Acad. Sci. U.S.A.">
        <title>Genome sequencing of adzuki bean (Vigna angularis) provides insight into high starch and low fat accumulation and domestication.</title>
        <authorList>
            <person name="Yang K."/>
            <person name="Tian Z."/>
            <person name="Chen C."/>
            <person name="Luo L."/>
            <person name="Zhao B."/>
            <person name="Wang Z."/>
            <person name="Yu L."/>
            <person name="Li Y."/>
            <person name="Sun Y."/>
            <person name="Li W."/>
            <person name="Chen Y."/>
            <person name="Li Y."/>
            <person name="Zhang Y."/>
            <person name="Ai D."/>
            <person name="Zhao J."/>
            <person name="Shang C."/>
            <person name="Ma Y."/>
            <person name="Wu B."/>
            <person name="Wang M."/>
            <person name="Gao L."/>
            <person name="Sun D."/>
            <person name="Zhang P."/>
            <person name="Guo F."/>
            <person name="Wang W."/>
            <person name="Li Y."/>
            <person name="Wang J."/>
            <person name="Varshney R.K."/>
            <person name="Wang J."/>
            <person name="Ling H.Q."/>
            <person name="Wan P."/>
        </authorList>
    </citation>
    <scope>NUCLEOTIDE SEQUENCE</scope>
    <source>
        <strain evidence="4">cv. Jingnong 6</strain>
    </source>
</reference>
<proteinExistence type="predicted"/>
<feature type="compositionally biased region" description="Pro residues" evidence="1">
    <location>
        <begin position="257"/>
        <end position="271"/>
    </location>
</feature>
<gene>
    <name evidence="3" type="ORF">LR48_Vigan03g127300</name>
</gene>
<dbReference type="Proteomes" id="UP000053144">
    <property type="component" value="Chromosome 3"/>
</dbReference>
<accession>A0A0L9U531</accession>
<evidence type="ECO:0000256" key="1">
    <source>
        <dbReference type="SAM" id="MobiDB-lite"/>
    </source>
</evidence>
<feature type="region of interest" description="Disordered" evidence="1">
    <location>
        <begin position="1"/>
        <end position="23"/>
    </location>
</feature>
<dbReference type="EMBL" id="CM003373">
    <property type="protein sequence ID" value="KOM37891.1"/>
    <property type="molecule type" value="Genomic_DNA"/>
</dbReference>
<sequence>MTSSLGKRIKTLDSKDKGTRRKEKQQFYSNKFKTVAYERYFPTVEGRRLLMERKVANIPSLAPQFERELKNRDWGHLATYLTPANIAIIKEFYTNAKALGVEQETYFSYVRGNKVSFDVDTINSFLGTDWEGEKCQYAMSMMEGVDYNDVERTLCVPGGHFQRNNIGAPIHIIRPHLTPLAKYWMAFTHANIQPCSHVSNITIQRAIFLYCVLRGLNINIRQVIANEIQSCARGASNKAPLGHSSLITHLLDGLGQPVPPPQPPSAHPLQPPRAHERAPPPAQEPIHEATPFQMRDIYLSLLDARLAALYMGEKELLRTLTSTFPERQFKSQEDFADRVAWLVDPAQEGGRAEATKASAMDEDTKDEDDEDEEAEEDQDSNDDE</sequence>
<dbReference type="Gramene" id="KOM37891">
    <property type="protein sequence ID" value="KOM37891"/>
    <property type="gene ID" value="LR48_Vigan03g127300"/>
</dbReference>
<protein>
    <recommendedName>
        <fullName evidence="2">Putative plant transposon protein domain-containing protein</fullName>
    </recommendedName>
</protein>
<feature type="domain" description="Putative plant transposon protein" evidence="2">
    <location>
        <begin position="71"/>
        <end position="255"/>
    </location>
</feature>
<dbReference type="AlphaFoldDB" id="A0A0L9U531"/>
<dbReference type="InterPro" id="IPR046796">
    <property type="entry name" value="Transposase_32_dom"/>
</dbReference>
<evidence type="ECO:0000313" key="4">
    <source>
        <dbReference type="Proteomes" id="UP000053144"/>
    </source>
</evidence>
<feature type="region of interest" description="Disordered" evidence="1">
    <location>
        <begin position="344"/>
        <end position="384"/>
    </location>
</feature>
<organism evidence="3 4">
    <name type="scientific">Phaseolus angularis</name>
    <name type="common">Azuki bean</name>
    <name type="synonym">Vigna angularis</name>
    <dbReference type="NCBI Taxonomy" id="3914"/>
    <lineage>
        <taxon>Eukaryota</taxon>
        <taxon>Viridiplantae</taxon>
        <taxon>Streptophyta</taxon>
        <taxon>Embryophyta</taxon>
        <taxon>Tracheophyta</taxon>
        <taxon>Spermatophyta</taxon>
        <taxon>Magnoliopsida</taxon>
        <taxon>eudicotyledons</taxon>
        <taxon>Gunneridae</taxon>
        <taxon>Pentapetalae</taxon>
        <taxon>rosids</taxon>
        <taxon>fabids</taxon>
        <taxon>Fabales</taxon>
        <taxon>Fabaceae</taxon>
        <taxon>Papilionoideae</taxon>
        <taxon>50 kb inversion clade</taxon>
        <taxon>NPAAA clade</taxon>
        <taxon>indigoferoid/millettioid clade</taxon>
        <taxon>Phaseoleae</taxon>
        <taxon>Vigna</taxon>
    </lineage>
</organism>
<dbReference type="Pfam" id="PF20167">
    <property type="entry name" value="Transposase_32"/>
    <property type="match status" value="1"/>
</dbReference>
<name>A0A0L9U531_PHAAN</name>
<evidence type="ECO:0000313" key="3">
    <source>
        <dbReference type="EMBL" id="KOM37891.1"/>
    </source>
</evidence>
<evidence type="ECO:0000259" key="2">
    <source>
        <dbReference type="Pfam" id="PF20167"/>
    </source>
</evidence>
<feature type="compositionally biased region" description="Acidic residues" evidence="1">
    <location>
        <begin position="360"/>
        <end position="384"/>
    </location>
</feature>